<proteinExistence type="predicted"/>
<evidence type="ECO:0000313" key="1">
    <source>
        <dbReference type="EMBL" id="CAK7338413.1"/>
    </source>
</evidence>
<sequence>MDISLPLHKKSANIGDNVDRISKAFVLDLPINIFFPCLETLGVAHVMYVDDASMHRLFSSLPDLENLAMRRDGWHGA</sequence>
<organism evidence="1 2">
    <name type="scientific">Dovyalis caffra</name>
    <dbReference type="NCBI Taxonomy" id="77055"/>
    <lineage>
        <taxon>Eukaryota</taxon>
        <taxon>Viridiplantae</taxon>
        <taxon>Streptophyta</taxon>
        <taxon>Embryophyta</taxon>
        <taxon>Tracheophyta</taxon>
        <taxon>Spermatophyta</taxon>
        <taxon>Magnoliopsida</taxon>
        <taxon>eudicotyledons</taxon>
        <taxon>Gunneridae</taxon>
        <taxon>Pentapetalae</taxon>
        <taxon>rosids</taxon>
        <taxon>fabids</taxon>
        <taxon>Malpighiales</taxon>
        <taxon>Salicaceae</taxon>
        <taxon>Flacourtieae</taxon>
        <taxon>Dovyalis</taxon>
    </lineage>
</organism>
<protein>
    <submittedName>
        <fullName evidence="1">Uncharacterized protein</fullName>
    </submittedName>
</protein>
<dbReference type="Proteomes" id="UP001314170">
    <property type="component" value="Unassembled WGS sequence"/>
</dbReference>
<name>A0AAV1RSJ4_9ROSI</name>
<keyword evidence="2" id="KW-1185">Reference proteome</keyword>
<gene>
    <name evidence="1" type="ORF">DCAF_LOCUS13460</name>
</gene>
<dbReference type="AlphaFoldDB" id="A0AAV1RSJ4"/>
<dbReference type="EMBL" id="CAWUPB010001116">
    <property type="protein sequence ID" value="CAK7338413.1"/>
    <property type="molecule type" value="Genomic_DNA"/>
</dbReference>
<reference evidence="1 2" key="1">
    <citation type="submission" date="2024-01" db="EMBL/GenBank/DDBJ databases">
        <authorList>
            <person name="Waweru B."/>
        </authorList>
    </citation>
    <scope>NUCLEOTIDE SEQUENCE [LARGE SCALE GENOMIC DNA]</scope>
</reference>
<accession>A0AAV1RSJ4</accession>
<evidence type="ECO:0000313" key="2">
    <source>
        <dbReference type="Proteomes" id="UP001314170"/>
    </source>
</evidence>
<comment type="caution">
    <text evidence="1">The sequence shown here is derived from an EMBL/GenBank/DDBJ whole genome shotgun (WGS) entry which is preliminary data.</text>
</comment>